<dbReference type="AlphaFoldDB" id="A0A015LAC6"/>
<evidence type="ECO:0000313" key="2">
    <source>
        <dbReference type="Proteomes" id="UP000022910"/>
    </source>
</evidence>
<accession>A0A015LAC6</accession>
<gene>
    <name evidence="1" type="ORF">RirG_258810</name>
</gene>
<name>A0A015LAC6_RHIIW</name>
<sequence>MQLKLSLNIACTIAKECGGFCLSDNYINNITPLKWCCSKGHEWNACLSSLYCGVVLKVHEWNAPLSNIKNANSWCPHCSGRYACDIDQAKQIAFSRNGECLSISYFNNYYSDLLWKCDKGHIWHATLHAIKNHNTWCPICRNKYENLRREIVSKYLGPSSGIRRPDFLKIPKHPKGLELDIYYPEHDFAIEVQGSQHEKYIEFFHRDPNNFIKQQARDQLKKERIRFP</sequence>
<dbReference type="Proteomes" id="UP000022910">
    <property type="component" value="Unassembled WGS sequence"/>
</dbReference>
<protein>
    <recommendedName>
        <fullName evidence="3">Zinc-ribbon domain-containing protein</fullName>
    </recommendedName>
</protein>
<comment type="caution">
    <text evidence="1">The sequence shown here is derived from an EMBL/GenBank/DDBJ whole genome shotgun (WGS) entry which is preliminary data.</text>
</comment>
<dbReference type="HOGENOM" id="CLU_106840_0_0_1"/>
<evidence type="ECO:0008006" key="3">
    <source>
        <dbReference type="Google" id="ProtNLM"/>
    </source>
</evidence>
<proteinExistence type="predicted"/>
<reference evidence="1 2" key="1">
    <citation type="submission" date="2014-02" db="EMBL/GenBank/DDBJ databases">
        <title>Single nucleus genome sequencing reveals high similarity among nuclei of an endomycorrhizal fungus.</title>
        <authorList>
            <person name="Lin K."/>
            <person name="Geurts R."/>
            <person name="Zhang Z."/>
            <person name="Limpens E."/>
            <person name="Saunders D.G."/>
            <person name="Mu D."/>
            <person name="Pang E."/>
            <person name="Cao H."/>
            <person name="Cha H."/>
            <person name="Lin T."/>
            <person name="Zhou Q."/>
            <person name="Shang Y."/>
            <person name="Li Y."/>
            <person name="Ivanov S."/>
            <person name="Sharma T."/>
            <person name="Velzen R.V."/>
            <person name="Ruijter N.D."/>
            <person name="Aanen D.K."/>
            <person name="Win J."/>
            <person name="Kamoun S."/>
            <person name="Bisseling T."/>
            <person name="Huang S."/>
        </authorList>
    </citation>
    <scope>NUCLEOTIDE SEQUENCE [LARGE SCALE GENOMIC DNA]</scope>
    <source>
        <strain evidence="2">DAOM197198w</strain>
    </source>
</reference>
<organism evidence="1 2">
    <name type="scientific">Rhizophagus irregularis (strain DAOM 197198w)</name>
    <name type="common">Glomus intraradices</name>
    <dbReference type="NCBI Taxonomy" id="1432141"/>
    <lineage>
        <taxon>Eukaryota</taxon>
        <taxon>Fungi</taxon>
        <taxon>Fungi incertae sedis</taxon>
        <taxon>Mucoromycota</taxon>
        <taxon>Glomeromycotina</taxon>
        <taxon>Glomeromycetes</taxon>
        <taxon>Glomerales</taxon>
        <taxon>Glomeraceae</taxon>
        <taxon>Rhizophagus</taxon>
    </lineage>
</organism>
<evidence type="ECO:0000313" key="1">
    <source>
        <dbReference type="EMBL" id="EXX51768.1"/>
    </source>
</evidence>
<keyword evidence="2" id="KW-1185">Reference proteome</keyword>
<dbReference type="EMBL" id="JEMT01029598">
    <property type="protein sequence ID" value="EXX51768.1"/>
    <property type="molecule type" value="Genomic_DNA"/>
</dbReference>